<sequence>MKTAGLDGCQAGWVLISFDEGDEVYKILRDRDALKEAFEEYDRIFIDMPIGLEDEEYTRTCDEQLRKKLGGEYASSVFSPPIRPALTAPTYVEATMISQEYTDKKITLQAWNITPKIQMVDELLRADDSLKEKVLESHPEFLFQDLNGGMIYQKKNLKKGIKHRVELLEAQEPIVDDFFRDIKEEFRRNEVEEDDIVDAMVLALYAKRSVEQGLKTLPEEVEYDSEGLPKAIHYV</sequence>
<protein>
    <submittedName>
        <fullName evidence="1">Predicted nuclease (RNAse H fold)</fullName>
    </submittedName>
</protein>
<dbReference type="Pfam" id="PF04250">
    <property type="entry name" value="DUF429"/>
    <property type="match status" value="1"/>
</dbReference>
<dbReference type="RefSeq" id="WP_142455654.1">
    <property type="nucleotide sequence ID" value="NZ_FXTP01000015.1"/>
</dbReference>
<keyword evidence="2" id="KW-1185">Reference proteome</keyword>
<dbReference type="Proteomes" id="UP000317557">
    <property type="component" value="Unassembled WGS sequence"/>
</dbReference>
<dbReference type="InterPro" id="IPR007362">
    <property type="entry name" value="DUF429"/>
</dbReference>
<gene>
    <name evidence="1" type="ORF">SAMN06265219_11592</name>
</gene>
<name>A0A521F656_9BACT</name>
<organism evidence="1 2">
    <name type="scientific">Gracilimonas mengyeensis</name>
    <dbReference type="NCBI Taxonomy" id="1302730"/>
    <lineage>
        <taxon>Bacteria</taxon>
        <taxon>Pseudomonadati</taxon>
        <taxon>Balneolota</taxon>
        <taxon>Balneolia</taxon>
        <taxon>Balneolales</taxon>
        <taxon>Balneolaceae</taxon>
        <taxon>Gracilimonas</taxon>
    </lineage>
</organism>
<dbReference type="EMBL" id="FXTP01000015">
    <property type="protein sequence ID" value="SMO91584.1"/>
    <property type="molecule type" value="Genomic_DNA"/>
</dbReference>
<reference evidence="1 2" key="1">
    <citation type="submission" date="2017-05" db="EMBL/GenBank/DDBJ databases">
        <authorList>
            <person name="Varghese N."/>
            <person name="Submissions S."/>
        </authorList>
    </citation>
    <scope>NUCLEOTIDE SEQUENCE [LARGE SCALE GENOMIC DNA]</scope>
    <source>
        <strain evidence="1 2">DSM 21985</strain>
    </source>
</reference>
<dbReference type="OrthoDB" id="9811476at2"/>
<proteinExistence type="predicted"/>
<accession>A0A521F656</accession>
<evidence type="ECO:0000313" key="1">
    <source>
        <dbReference type="EMBL" id="SMO91584.1"/>
    </source>
</evidence>
<dbReference type="AlphaFoldDB" id="A0A521F656"/>
<evidence type="ECO:0000313" key="2">
    <source>
        <dbReference type="Proteomes" id="UP000317557"/>
    </source>
</evidence>